<dbReference type="RefSeq" id="XP_022236708.1">
    <property type="nucleotide sequence ID" value="XM_022381000.1"/>
</dbReference>
<dbReference type="InterPro" id="IPR013783">
    <property type="entry name" value="Ig-like_fold"/>
</dbReference>
<dbReference type="CDD" id="cd00063">
    <property type="entry name" value="FN3"/>
    <property type="match status" value="1"/>
</dbReference>
<dbReference type="Proteomes" id="UP000694941">
    <property type="component" value="Unplaced"/>
</dbReference>
<protein>
    <submittedName>
        <fullName evidence="5">Interference hedgehog-like</fullName>
    </submittedName>
</protein>
<feature type="transmembrane region" description="Helical" evidence="2">
    <location>
        <begin position="6"/>
        <end position="29"/>
    </location>
</feature>
<proteinExistence type="predicted"/>
<accession>A0ABM1RZA3</accession>
<evidence type="ECO:0000256" key="2">
    <source>
        <dbReference type="SAM" id="Phobius"/>
    </source>
</evidence>
<dbReference type="Pfam" id="PF00041">
    <property type="entry name" value="fn3"/>
    <property type="match status" value="1"/>
</dbReference>
<feature type="non-terminal residue" evidence="5">
    <location>
        <position position="231"/>
    </location>
</feature>
<keyword evidence="2" id="KW-1133">Transmembrane helix</keyword>
<organism evidence="4 5">
    <name type="scientific">Limulus polyphemus</name>
    <name type="common">Atlantic horseshoe crab</name>
    <dbReference type="NCBI Taxonomy" id="6850"/>
    <lineage>
        <taxon>Eukaryota</taxon>
        <taxon>Metazoa</taxon>
        <taxon>Ecdysozoa</taxon>
        <taxon>Arthropoda</taxon>
        <taxon>Chelicerata</taxon>
        <taxon>Merostomata</taxon>
        <taxon>Xiphosura</taxon>
        <taxon>Limulidae</taxon>
        <taxon>Limulus</taxon>
    </lineage>
</organism>
<dbReference type="SUPFAM" id="SSF49265">
    <property type="entry name" value="Fibronectin type III"/>
    <property type="match status" value="1"/>
</dbReference>
<dbReference type="PANTHER" id="PTHR13817:SF73">
    <property type="entry name" value="FIBRONECTIN TYPE-III DOMAIN-CONTAINING PROTEIN"/>
    <property type="match status" value="1"/>
</dbReference>
<evidence type="ECO:0000313" key="5">
    <source>
        <dbReference type="RefSeq" id="XP_022236708.1"/>
    </source>
</evidence>
<dbReference type="PANTHER" id="PTHR13817">
    <property type="entry name" value="TITIN"/>
    <property type="match status" value="1"/>
</dbReference>
<keyword evidence="4" id="KW-1185">Reference proteome</keyword>
<keyword evidence="2" id="KW-0472">Membrane</keyword>
<evidence type="ECO:0000259" key="3">
    <source>
        <dbReference type="PROSITE" id="PS50853"/>
    </source>
</evidence>
<dbReference type="InterPro" id="IPR036116">
    <property type="entry name" value="FN3_sf"/>
</dbReference>
<keyword evidence="2" id="KW-0812">Transmembrane</keyword>
<dbReference type="InterPro" id="IPR036179">
    <property type="entry name" value="Ig-like_dom_sf"/>
</dbReference>
<dbReference type="SUPFAM" id="SSF48726">
    <property type="entry name" value="Immunoglobulin"/>
    <property type="match status" value="1"/>
</dbReference>
<dbReference type="SMART" id="SM00060">
    <property type="entry name" value="FN3"/>
    <property type="match status" value="1"/>
</dbReference>
<dbReference type="Gene3D" id="2.60.40.10">
    <property type="entry name" value="Immunoglobulins"/>
    <property type="match status" value="2"/>
</dbReference>
<reference evidence="5" key="1">
    <citation type="submission" date="2025-08" db="UniProtKB">
        <authorList>
            <consortium name="RefSeq"/>
        </authorList>
    </citation>
    <scope>IDENTIFICATION</scope>
    <source>
        <tissue evidence="5">Muscle</tissue>
    </source>
</reference>
<dbReference type="InterPro" id="IPR003961">
    <property type="entry name" value="FN3_dom"/>
</dbReference>
<name>A0ABM1RZA3_LIMPO</name>
<dbReference type="InterPro" id="IPR050964">
    <property type="entry name" value="Striated_Muscle_Regulatory"/>
</dbReference>
<keyword evidence="1" id="KW-0677">Repeat</keyword>
<sequence>MMVQYVMFVLLFQPFTKTVYTFVMMVLLLKEDMLIIKRISWKHSGIYQCFATNQLDTTWASCVVTVTERNGTTLHHDLLYDVDTTEGNLPGLDEDDGSEALEKNYAMLVPPSRPDLTPLSDDSVMVRWTVHHNDGLPILFFKVQYKISGGHWMTIDEDIAPHIHSYAVTELEPGTSYRFRIAAVYSNYDNNHGPSSSYMLSKDPPMKKPVIGPIILLAKTESPSAITIQWV</sequence>
<dbReference type="PROSITE" id="PS50853">
    <property type="entry name" value="FN3"/>
    <property type="match status" value="1"/>
</dbReference>
<evidence type="ECO:0000313" key="4">
    <source>
        <dbReference type="Proteomes" id="UP000694941"/>
    </source>
</evidence>
<evidence type="ECO:0000256" key="1">
    <source>
        <dbReference type="ARBA" id="ARBA00022737"/>
    </source>
</evidence>
<dbReference type="GeneID" id="111084231"/>
<feature type="domain" description="Fibronectin type-III" evidence="3">
    <location>
        <begin position="110"/>
        <end position="206"/>
    </location>
</feature>
<gene>
    <name evidence="5" type="primary">LOC111084231</name>
</gene>